<dbReference type="Pfam" id="PF07992">
    <property type="entry name" value="Pyr_redox_2"/>
    <property type="match status" value="1"/>
</dbReference>
<evidence type="ECO:0000313" key="7">
    <source>
        <dbReference type="Proteomes" id="UP000001551"/>
    </source>
</evidence>
<dbReference type="Pfam" id="PF18267">
    <property type="entry name" value="Rubredoxin_C"/>
    <property type="match status" value="1"/>
</dbReference>
<dbReference type="GO" id="GO:0016491">
    <property type="term" value="F:oxidoreductase activity"/>
    <property type="evidence" value="ECO:0007669"/>
    <property type="project" value="InterPro"/>
</dbReference>
<dbReference type="HOGENOM" id="CLU_003291_4_4_9"/>
<dbReference type="AlphaFoldDB" id="E6U4S8"/>
<dbReference type="InterPro" id="IPR016156">
    <property type="entry name" value="FAD/NAD-linked_Rdtase_dimer_sf"/>
</dbReference>
<keyword evidence="2" id="KW-0285">Flavoprotein</keyword>
<dbReference type="SUPFAM" id="SSF51905">
    <property type="entry name" value="FAD/NAD(P)-binding domain"/>
    <property type="match status" value="1"/>
</dbReference>
<evidence type="ECO:0000313" key="6">
    <source>
        <dbReference type="EMBL" id="ADU27813.1"/>
    </source>
</evidence>
<proteinExistence type="predicted"/>
<evidence type="ECO:0000256" key="1">
    <source>
        <dbReference type="ARBA" id="ARBA00001974"/>
    </source>
</evidence>
<evidence type="ECO:0000256" key="2">
    <source>
        <dbReference type="ARBA" id="ARBA00022630"/>
    </source>
</evidence>
<keyword evidence="7" id="KW-1185">Reference proteome</keyword>
<organism evidence="6 7">
    <name type="scientific">Ethanoligenens harbinense (strain DSM 18485 / JCM 12961 / CGMCC 1.5033 / YUAN-3)</name>
    <dbReference type="NCBI Taxonomy" id="663278"/>
    <lineage>
        <taxon>Bacteria</taxon>
        <taxon>Bacillati</taxon>
        <taxon>Bacillota</taxon>
        <taxon>Clostridia</taxon>
        <taxon>Eubacteriales</taxon>
        <taxon>Oscillospiraceae</taxon>
        <taxon>Ethanoligenens</taxon>
    </lineage>
</organism>
<keyword evidence="3" id="KW-0274">FAD</keyword>
<evidence type="ECO:0000256" key="3">
    <source>
        <dbReference type="ARBA" id="ARBA00022827"/>
    </source>
</evidence>
<dbReference type="STRING" id="663278.Ethha_2301"/>
<dbReference type="EMBL" id="CP002400">
    <property type="protein sequence ID" value="ADU27813.1"/>
    <property type="molecule type" value="Genomic_DNA"/>
</dbReference>
<dbReference type="Gene3D" id="3.30.390.30">
    <property type="match status" value="1"/>
</dbReference>
<protein>
    <submittedName>
        <fullName evidence="6">FAD-dependent pyridine nucleotide-disulfide oxidoreductase</fullName>
    </submittedName>
</protein>
<sequence length="416" mass="44427">MHYVILGAGAAGLKAAERLRILDQKGRITVVAEDVSPVSRCLLHHYIAGARALDDLSFVPSYFFGENNIRFINKSACPSIDFDQKVMRLHNGERLRYDRLLIATGARAVLPPVPGLAQAGNVYTLRAFRDAEGIAEVCGTGDRTAVVIGAGLVGMDAAQALLQRGVKVHVVELADRVLPLYLDAPAARLYQTLFEQEGAAFHTGTAVTSAQQNGAGQVCSLVLANGETVPCDFVVVASGARPNLAFSSQKSGNIPRTSSAIEVDDHMRTSTPDVYAAGDVTGISGIWPLAVKQGIVAAENMAGKDSVYQDTFSKINALNFCGLPALSIGEVNPPEDTDSAIETLTSGAVYKKFVTENGILRGALLVGDIAGGGFYAAMVKRGIPLKRAAQRWNENFTDHFAVDEKARYFYAEPTPR</sequence>
<dbReference type="Proteomes" id="UP000001551">
    <property type="component" value="Chromosome"/>
</dbReference>
<dbReference type="PRINTS" id="PR00411">
    <property type="entry name" value="PNDRDTASEI"/>
</dbReference>
<feature type="domain" description="FAD/NAD(P)-binding" evidence="4">
    <location>
        <begin position="2"/>
        <end position="294"/>
    </location>
</feature>
<dbReference type="Gene3D" id="3.50.50.60">
    <property type="entry name" value="FAD/NAD(P)-binding domain"/>
    <property type="match status" value="2"/>
</dbReference>
<evidence type="ECO:0000259" key="5">
    <source>
        <dbReference type="Pfam" id="PF18267"/>
    </source>
</evidence>
<dbReference type="eggNOG" id="COG1251">
    <property type="taxonomic scope" value="Bacteria"/>
</dbReference>
<dbReference type="InterPro" id="IPR023753">
    <property type="entry name" value="FAD/NAD-binding_dom"/>
</dbReference>
<feature type="domain" description="NADH-rubredoxin oxidoreductase C-terminal" evidence="5">
    <location>
        <begin position="316"/>
        <end position="370"/>
    </location>
</feature>
<dbReference type="PANTHER" id="PTHR43429:SF3">
    <property type="entry name" value="NITRITE REDUCTASE [NAD(P)H]"/>
    <property type="match status" value="1"/>
</dbReference>
<reference evidence="6 7" key="1">
    <citation type="submission" date="2010-12" db="EMBL/GenBank/DDBJ databases">
        <title>Complete sequence of Ethanoligenens harbinense YUAN-3.</title>
        <authorList>
            <person name="Lucas S."/>
            <person name="Copeland A."/>
            <person name="Lapidus A."/>
            <person name="Cheng J.-F."/>
            <person name="Bruce D."/>
            <person name="Goodwin L."/>
            <person name="Pitluck S."/>
            <person name="Chertkov O."/>
            <person name="Misra M."/>
            <person name="Detter J.C."/>
            <person name="Han C."/>
            <person name="Tapia R."/>
            <person name="Land M."/>
            <person name="Hauser L."/>
            <person name="Jeffries C."/>
            <person name="Kyrpides N."/>
            <person name="Ivanova N."/>
            <person name="Mikhailova N."/>
            <person name="Wang A."/>
            <person name="Mouttaki H."/>
            <person name="He Z."/>
            <person name="Zhou J."/>
            <person name="Hemme C.L."/>
            <person name="Woyke T."/>
        </authorList>
    </citation>
    <scope>NUCLEOTIDE SEQUENCE [LARGE SCALE GENOMIC DNA]</scope>
    <source>
        <strain evidence="7">DSM 18485 / JCM 12961 / CGMCC 1.5033 / YUAN-3</strain>
    </source>
</reference>
<dbReference type="PRINTS" id="PR00368">
    <property type="entry name" value="FADPNR"/>
</dbReference>
<comment type="cofactor">
    <cofactor evidence="1">
        <name>FAD</name>
        <dbReference type="ChEBI" id="CHEBI:57692"/>
    </cofactor>
</comment>
<dbReference type="KEGG" id="eha:Ethha_2301"/>
<dbReference type="PANTHER" id="PTHR43429">
    <property type="entry name" value="PYRIDINE NUCLEOTIDE-DISULFIDE OXIDOREDUCTASE DOMAIN-CONTAINING"/>
    <property type="match status" value="1"/>
</dbReference>
<evidence type="ECO:0000259" key="4">
    <source>
        <dbReference type="Pfam" id="PF07992"/>
    </source>
</evidence>
<dbReference type="RefSeq" id="WP_013486161.1">
    <property type="nucleotide sequence ID" value="NC_014828.1"/>
</dbReference>
<dbReference type="InterPro" id="IPR050260">
    <property type="entry name" value="FAD-bd_OxRdtase"/>
</dbReference>
<name>E6U4S8_ETHHY</name>
<gene>
    <name evidence="6" type="ordered locus">Ethha_2301</name>
</gene>
<dbReference type="InterPro" id="IPR036188">
    <property type="entry name" value="FAD/NAD-bd_sf"/>
</dbReference>
<accession>E6U4S8</accession>
<dbReference type="InterPro" id="IPR041575">
    <property type="entry name" value="Rubredoxin_C"/>
</dbReference>